<dbReference type="GO" id="GO:0070626">
    <property type="term" value="F:(S)-2-(5-amino-1-(5-phospho-D-ribosyl)imidazole-4-carboxamido) succinate lyase (fumarate-forming) activity"/>
    <property type="evidence" value="ECO:0007669"/>
    <property type="project" value="TreeGrafter"/>
</dbReference>
<dbReference type="Proteomes" id="UP000580839">
    <property type="component" value="Unassembled WGS sequence"/>
</dbReference>
<comment type="pathway">
    <text evidence="2 12">Purine metabolism; AMP biosynthesis via de novo pathway; AMP from IMP: step 2/2.</text>
</comment>
<dbReference type="Pfam" id="PF10397">
    <property type="entry name" value="ADSL_C"/>
    <property type="match status" value="1"/>
</dbReference>
<protein>
    <recommendedName>
        <fullName evidence="5 11">Adenylosuccinate lyase</fullName>
        <shortName evidence="12">ASL</shortName>
        <ecNumber evidence="4 11">4.3.2.2</ecNumber>
    </recommendedName>
    <alternativeName>
        <fullName evidence="9 12">Adenylosuccinase</fullName>
    </alternativeName>
</protein>
<keyword evidence="7 12" id="KW-0456">Lyase</keyword>
<dbReference type="AlphaFoldDB" id="A0A849SF89"/>
<evidence type="ECO:0000313" key="14">
    <source>
        <dbReference type="EMBL" id="NOT34042.1"/>
    </source>
</evidence>
<dbReference type="UniPathway" id="UPA00074">
    <property type="reaction ID" value="UER00132"/>
</dbReference>
<evidence type="ECO:0000256" key="4">
    <source>
        <dbReference type="ARBA" id="ARBA00012339"/>
    </source>
</evidence>
<dbReference type="FunFam" id="1.20.200.10:FF:000008">
    <property type="entry name" value="Adenylosuccinate lyase"/>
    <property type="match status" value="1"/>
</dbReference>
<dbReference type="PROSITE" id="PS00163">
    <property type="entry name" value="FUMARATE_LYASES"/>
    <property type="match status" value="1"/>
</dbReference>
<dbReference type="UniPathway" id="UPA00075">
    <property type="reaction ID" value="UER00336"/>
</dbReference>
<dbReference type="Pfam" id="PF00206">
    <property type="entry name" value="Lyase_1"/>
    <property type="match status" value="1"/>
</dbReference>
<dbReference type="GO" id="GO:0044208">
    <property type="term" value="P:'de novo' AMP biosynthetic process"/>
    <property type="evidence" value="ECO:0007669"/>
    <property type="project" value="UniProtKB-UniPathway"/>
</dbReference>
<comment type="caution">
    <text evidence="14">The sequence shown here is derived from an EMBL/GenBank/DDBJ whole genome shotgun (WGS) entry which is preliminary data.</text>
</comment>
<evidence type="ECO:0000256" key="10">
    <source>
        <dbReference type="ARBA" id="ARBA00049115"/>
    </source>
</evidence>
<gene>
    <name evidence="14" type="ORF">HOP12_07720</name>
</gene>
<dbReference type="PANTHER" id="PTHR43172">
    <property type="entry name" value="ADENYLOSUCCINATE LYASE"/>
    <property type="match status" value="1"/>
</dbReference>
<proteinExistence type="inferred from homology"/>
<comment type="catalytic activity">
    <reaction evidence="10">
        <text>N(6)-(1,2-dicarboxyethyl)-AMP = fumarate + AMP</text>
        <dbReference type="Rhea" id="RHEA:16853"/>
        <dbReference type="ChEBI" id="CHEBI:29806"/>
        <dbReference type="ChEBI" id="CHEBI:57567"/>
        <dbReference type="ChEBI" id="CHEBI:456215"/>
        <dbReference type="EC" id="4.3.2.2"/>
    </reaction>
    <physiologicalReaction direction="left-to-right" evidence="10">
        <dbReference type="Rhea" id="RHEA:16854"/>
    </physiologicalReaction>
</comment>
<evidence type="ECO:0000256" key="7">
    <source>
        <dbReference type="ARBA" id="ARBA00023239"/>
    </source>
</evidence>
<dbReference type="Gene3D" id="1.10.275.10">
    <property type="entry name" value="Fumarase/aspartase (N-terminal domain)"/>
    <property type="match status" value="1"/>
</dbReference>
<evidence type="ECO:0000256" key="12">
    <source>
        <dbReference type="RuleBase" id="RU361172"/>
    </source>
</evidence>
<evidence type="ECO:0000256" key="3">
    <source>
        <dbReference type="ARBA" id="ARBA00008273"/>
    </source>
</evidence>
<evidence type="ECO:0000256" key="8">
    <source>
        <dbReference type="ARBA" id="ARBA00024477"/>
    </source>
</evidence>
<evidence type="ECO:0000256" key="11">
    <source>
        <dbReference type="NCBIfam" id="TIGR00928"/>
    </source>
</evidence>
<feature type="domain" description="Adenylosuccinate lyase C-terminal" evidence="13">
    <location>
        <begin position="349"/>
        <end position="429"/>
    </location>
</feature>
<dbReference type="SUPFAM" id="SSF48557">
    <property type="entry name" value="L-aspartase-like"/>
    <property type="match status" value="1"/>
</dbReference>
<dbReference type="Gene3D" id="1.20.200.10">
    <property type="entry name" value="Fumarase/aspartase (Central domain)"/>
    <property type="match status" value="1"/>
</dbReference>
<dbReference type="SMART" id="SM00998">
    <property type="entry name" value="ADSL_C"/>
    <property type="match status" value="1"/>
</dbReference>
<sequence>MIERYARPAMAKVWSDARRLERWLEVELAATAVRERRGEVPAGSVARIRASARIDVARMDAIEAQVRHDVIAFLSMVAETVGDDARHLHVGMTSSDLVDTALALQIAEAGAGLTGEVSRLRRTVYALAQTHRRTPMIGRSHGVHAEPITFGLKCLLWSEELGRAERRLAAALADCAVGKFSGAVGTLAHLDAALESEALASLGLVPEPIANQVVQRDRHAALLAMLAVLGGTLEKIALEIRHLQRTEVREVEEPFELGQKGSSAMPHKRNPVRCERVCGLARLLRAHAAAGFENQALWHERDISHSSVERVIFPDAFLVADFMAAELESVLAGLVVHAPRMRSNLEAGGGIVHSQRVLLALVAAGLARDEAYRVVQRHALAALDGAVPFRAGLESDPEVRARLDGASLAACFDLEHHLRSVDALFARAGVPAS</sequence>
<dbReference type="FunFam" id="1.10.40.30:FF:000007">
    <property type="entry name" value="Adenylosuccinate lyase"/>
    <property type="match status" value="1"/>
</dbReference>
<name>A0A849SF89_UNCEI</name>
<dbReference type="GO" id="GO:0005829">
    <property type="term" value="C:cytosol"/>
    <property type="evidence" value="ECO:0007669"/>
    <property type="project" value="TreeGrafter"/>
</dbReference>
<evidence type="ECO:0000256" key="2">
    <source>
        <dbReference type="ARBA" id="ARBA00004734"/>
    </source>
</evidence>
<evidence type="ECO:0000256" key="6">
    <source>
        <dbReference type="ARBA" id="ARBA00022755"/>
    </source>
</evidence>
<dbReference type="InterPro" id="IPR000362">
    <property type="entry name" value="Fumarate_lyase_fam"/>
</dbReference>
<organism evidence="14 15">
    <name type="scientific">Eiseniibacteriota bacterium</name>
    <dbReference type="NCBI Taxonomy" id="2212470"/>
    <lineage>
        <taxon>Bacteria</taxon>
        <taxon>Candidatus Eiseniibacteriota</taxon>
    </lineage>
</organism>
<dbReference type="InterPro" id="IPR022761">
    <property type="entry name" value="Fumarate_lyase_N"/>
</dbReference>
<reference evidence="14 15" key="1">
    <citation type="submission" date="2020-04" db="EMBL/GenBank/DDBJ databases">
        <title>Metagenomic profiling of ammonia- and methane-oxidizing microorganisms in a Dutch drinking water treatment plant.</title>
        <authorList>
            <person name="Poghosyan L."/>
            <person name="Leucker S."/>
        </authorList>
    </citation>
    <scope>NUCLEOTIDE SEQUENCE [LARGE SCALE GENOMIC DNA]</scope>
    <source>
        <strain evidence="14">S-RSF-IL-03</strain>
    </source>
</reference>
<evidence type="ECO:0000313" key="15">
    <source>
        <dbReference type="Proteomes" id="UP000580839"/>
    </source>
</evidence>
<evidence type="ECO:0000256" key="9">
    <source>
        <dbReference type="ARBA" id="ARBA00030717"/>
    </source>
</evidence>
<dbReference type="NCBIfam" id="TIGR00928">
    <property type="entry name" value="purB"/>
    <property type="match status" value="1"/>
</dbReference>
<dbReference type="InterPro" id="IPR004769">
    <property type="entry name" value="Pur_lyase"/>
</dbReference>
<accession>A0A849SF89</accession>
<dbReference type="GO" id="GO:0006189">
    <property type="term" value="P:'de novo' IMP biosynthetic process"/>
    <property type="evidence" value="ECO:0007669"/>
    <property type="project" value="UniProtKB-UniPathway"/>
</dbReference>
<dbReference type="GO" id="GO:0004018">
    <property type="term" value="F:N6-(1,2-dicarboxyethyl)AMP AMP-lyase (fumarate-forming) activity"/>
    <property type="evidence" value="ECO:0007669"/>
    <property type="project" value="UniProtKB-UniRule"/>
</dbReference>
<evidence type="ECO:0000256" key="1">
    <source>
        <dbReference type="ARBA" id="ARBA00004706"/>
    </source>
</evidence>
<evidence type="ECO:0000256" key="5">
    <source>
        <dbReference type="ARBA" id="ARBA00017058"/>
    </source>
</evidence>
<dbReference type="InterPro" id="IPR024083">
    <property type="entry name" value="Fumarase/histidase_N"/>
</dbReference>
<dbReference type="EC" id="4.3.2.2" evidence="4 11"/>
<evidence type="ECO:0000259" key="13">
    <source>
        <dbReference type="SMART" id="SM00998"/>
    </source>
</evidence>
<keyword evidence="6 12" id="KW-0658">Purine biosynthesis</keyword>
<dbReference type="CDD" id="cd01360">
    <property type="entry name" value="Adenylsuccinate_lyase_1"/>
    <property type="match status" value="1"/>
</dbReference>
<comment type="catalytic activity">
    <reaction evidence="8">
        <text>(2S)-2-[5-amino-1-(5-phospho-beta-D-ribosyl)imidazole-4-carboxamido]succinate = 5-amino-1-(5-phospho-beta-D-ribosyl)imidazole-4-carboxamide + fumarate</text>
        <dbReference type="Rhea" id="RHEA:23920"/>
        <dbReference type="ChEBI" id="CHEBI:29806"/>
        <dbReference type="ChEBI" id="CHEBI:58443"/>
        <dbReference type="ChEBI" id="CHEBI:58475"/>
        <dbReference type="EC" id="4.3.2.2"/>
    </reaction>
    <physiologicalReaction direction="left-to-right" evidence="8">
        <dbReference type="Rhea" id="RHEA:23921"/>
    </physiologicalReaction>
</comment>
<comment type="pathway">
    <text evidence="1 12">Purine metabolism; IMP biosynthesis via de novo pathway; 5-amino-1-(5-phospho-D-ribosyl)imidazole-4-carboxamide from 5-amino-1-(5-phospho-D-ribosyl)imidazole-4-carboxylate: step 2/2.</text>
</comment>
<dbReference type="EMBL" id="JABFRW010000088">
    <property type="protein sequence ID" value="NOT34042.1"/>
    <property type="molecule type" value="Genomic_DNA"/>
</dbReference>
<comment type="similarity">
    <text evidence="3 12">Belongs to the lyase 1 family. Adenylosuccinate lyase subfamily.</text>
</comment>
<dbReference type="InterPro" id="IPR020557">
    <property type="entry name" value="Fumarate_lyase_CS"/>
</dbReference>
<dbReference type="PRINTS" id="PR00145">
    <property type="entry name" value="ARGSUCLYASE"/>
</dbReference>
<dbReference type="InterPro" id="IPR008948">
    <property type="entry name" value="L-Aspartase-like"/>
</dbReference>
<dbReference type="Gene3D" id="1.10.40.30">
    <property type="entry name" value="Fumarase/aspartase (C-terminal domain)"/>
    <property type="match status" value="1"/>
</dbReference>
<dbReference type="InterPro" id="IPR019468">
    <property type="entry name" value="AdenyloSucc_lyase_C"/>
</dbReference>
<dbReference type="PANTHER" id="PTHR43172:SF1">
    <property type="entry name" value="ADENYLOSUCCINATE LYASE"/>
    <property type="match status" value="1"/>
</dbReference>
<dbReference type="PRINTS" id="PR00149">
    <property type="entry name" value="FUMRATELYASE"/>
</dbReference>